<gene>
    <name evidence="1" type="ORF">SBOR_7958</name>
</gene>
<dbReference type="OrthoDB" id="4485682at2759"/>
<reference evidence="1 2" key="1">
    <citation type="journal article" date="2014" name="Genome Announc.">
        <title>Draft genome sequence of Sclerotinia borealis, a psychrophilic plant pathogenic fungus.</title>
        <authorList>
            <person name="Mardanov A.V."/>
            <person name="Beletsky A.V."/>
            <person name="Kadnikov V.V."/>
            <person name="Ignatov A.N."/>
            <person name="Ravin N.V."/>
        </authorList>
    </citation>
    <scope>NUCLEOTIDE SEQUENCE [LARGE SCALE GENOMIC DNA]</scope>
    <source>
        <strain evidence="2">F-4157</strain>
    </source>
</reference>
<dbReference type="STRING" id="1432307.W9CAR4"/>
<dbReference type="InterPro" id="IPR021842">
    <property type="entry name" value="DUF3435"/>
</dbReference>
<organism evidence="1 2">
    <name type="scientific">Sclerotinia borealis (strain F-4128)</name>
    <dbReference type="NCBI Taxonomy" id="1432307"/>
    <lineage>
        <taxon>Eukaryota</taxon>
        <taxon>Fungi</taxon>
        <taxon>Dikarya</taxon>
        <taxon>Ascomycota</taxon>
        <taxon>Pezizomycotina</taxon>
        <taxon>Leotiomycetes</taxon>
        <taxon>Helotiales</taxon>
        <taxon>Sclerotiniaceae</taxon>
        <taxon>Sclerotinia</taxon>
    </lineage>
</organism>
<dbReference type="Pfam" id="PF11917">
    <property type="entry name" value="DUF3435"/>
    <property type="match status" value="1"/>
</dbReference>
<accession>W9CAR4</accession>
<proteinExistence type="predicted"/>
<dbReference type="PANTHER" id="PTHR37535">
    <property type="entry name" value="FLUG DOMAIN PROTEIN"/>
    <property type="match status" value="1"/>
</dbReference>
<name>W9CAR4_SCLBF</name>
<dbReference type="Proteomes" id="UP000019487">
    <property type="component" value="Unassembled WGS sequence"/>
</dbReference>
<dbReference type="PANTHER" id="PTHR37535:SF4">
    <property type="entry name" value="FLUG DOMAIN-CONTAINING PROTEIN"/>
    <property type="match status" value="1"/>
</dbReference>
<dbReference type="HOGENOM" id="CLU_871990_0_0_1"/>
<sequence length="319" mass="36244">MLYNRASGCQMDTNDGKEALKYIDTFGLDNTVKSKPVLGGCRPAELVDAQKKRKNTAADDIFEGDDSNDDFTMDLSSKSVNESCNNGEVWQFDLFQENATEAVRDQVMRRKANSAVFNGAYINERIRFDVQSAVLERSSADGVLRMLTHMSHMRDPRAPINVPNDVLAALPPDPYITALEQERHKLKGASYRIEGTEIKKEVRRLSNAIATAKSRRRNVISEEYRADYFRCRPTEDIEKQNNGHKEEEYVEFIVEYQITERKQLAELLCTLLGSTDPQDSVARRLRAANLMLKLWVTARNLNVTGFNTACPTNFREGFV</sequence>
<dbReference type="EMBL" id="AYSA01000472">
    <property type="protein sequence ID" value="ESZ91660.1"/>
    <property type="molecule type" value="Genomic_DNA"/>
</dbReference>
<evidence type="ECO:0000313" key="1">
    <source>
        <dbReference type="EMBL" id="ESZ91660.1"/>
    </source>
</evidence>
<dbReference type="AlphaFoldDB" id="W9CAR4"/>
<protein>
    <submittedName>
        <fullName evidence="1">FluG domain-containing protein</fullName>
    </submittedName>
</protein>
<evidence type="ECO:0000313" key="2">
    <source>
        <dbReference type="Proteomes" id="UP000019487"/>
    </source>
</evidence>
<keyword evidence="2" id="KW-1185">Reference proteome</keyword>
<comment type="caution">
    <text evidence="1">The sequence shown here is derived from an EMBL/GenBank/DDBJ whole genome shotgun (WGS) entry which is preliminary data.</text>
</comment>